<dbReference type="InterPro" id="IPR011836">
    <property type="entry name" value="YhdP"/>
</dbReference>
<reference evidence="3 4" key="1">
    <citation type="submission" date="2022-02" db="EMBL/GenBank/DDBJ databases">
        <title>Mesosutterella porci, a novel member of the family Sutterellaceae from pig feces.</title>
        <authorList>
            <person name="Wylensek D."/>
            <person name="Clavel T."/>
        </authorList>
    </citation>
    <scope>NUCLEOTIDE SEQUENCE [LARGE SCALE GENOMIC DNA]</scope>
    <source>
        <strain evidence="4">oilRF-744-wt-GAM-9</strain>
    </source>
</reference>
<accession>A0ABS9MNY0</accession>
<name>A0ABS9MNY0_9BURK</name>
<evidence type="ECO:0000313" key="3">
    <source>
        <dbReference type="EMBL" id="MCG5030327.1"/>
    </source>
</evidence>
<gene>
    <name evidence="3" type="ORF">MAF45_02515</name>
</gene>
<dbReference type="EMBL" id="JAKNCT010000002">
    <property type="protein sequence ID" value="MCG5030327.1"/>
    <property type="molecule type" value="Genomic_DNA"/>
</dbReference>
<dbReference type="PANTHER" id="PTHR38690">
    <property type="entry name" value="PROTEASE-RELATED"/>
    <property type="match status" value="1"/>
</dbReference>
<proteinExistence type="predicted"/>
<dbReference type="RefSeq" id="WP_237977977.1">
    <property type="nucleotide sequence ID" value="NZ_JAKNCT010000002.1"/>
</dbReference>
<keyword evidence="1" id="KW-0472">Membrane</keyword>
<keyword evidence="4" id="KW-1185">Reference proteome</keyword>
<sequence>MTGRVHFFKPRGLLRAAAAGLICLYFLAAAPILLFRYLFLPHINDYRESLCSYLSSKAGVQISADRLVPSGSSILPRFTIEGLEVRQPGSADGIRVQKAEAVLDPSSLLRLQPVFSSLSITGPQLDVRKTGDGLYSAGGFTFDLSGGSEDSRFLGWLMSQSGVSVQQASITYRDETAADAPLMRLEGAGFALRQTLSGWQAGLQGSLLAPGREPSLIDLRLQIGRSLGMRKSNWKTWRGRFYANAGDISLTGLSSARQTDPHILAGQAAAKAWGEFDGGVLSSLISEARVSGLRVGLARGAAPLDVPSLSGRVLLSRGRDGGLLVSSPGISLPIGPGGRSAAVSFTLENHPKDKDRNTLVLSASSADLETLSRAAQAAAGPGRLTETLSRMVPRGSLKQVSLRLGGSWDAPKWEASADFHDVSFAAQPEQRHDDPGIPGASRLSGHLWMNAEQGAVQLDSAGGAAAFPGTFEYREVPFRHLTGSVFWNTRGPLRLAFRNLKLINDDLAISADADWRDADGGGIIRVSGEAARARMPSLYRYMPIVAGRTIQTWLEQALRGGLADRAFVEWNGPLSAFPYTGRDAGRGQFLVTGSYSGAKLDFLPTGQKNSAGQWSEGGQWPVIEQASGQFLFHGDRMVITAQNAASFGVRIPEAVAEIPSMGLYTPHSDLYVRGSARGAAQDMIGYTAASPVSGWLGHFLDSARATGNASLELSLQIPLDEPEHSRVAGELDFSGNDIAFGGGIPELGQASGRLHFTQDHYWGEKLTANVWGMRASGRLTRTAGGDTEILASARVSPETARPLLESRPEALAMLQRIQGSAEASARILVSDHSTQVRVTSSLQGISVRLPRPFGKHSEEEVPSVFNWISRDGAPLEISARYGDKANGIARLATGPSGLRLVQAALAAGEQAQLPDRGLSLRATLPDIPIEPWQETLEPVIDAAGRSSTAALSESLGPVSARIRTRQLIFKARSFPDVTLSVRHGQPGQKNSAWEAELRSPQASGKGLYQPGTGRTPAYLSLDLTRLYVPEESRRRFHKIFSDTPAERLPSMDVRIGDFKVGSASLGSISLKARASDPSLKSHRWRLESFAARLPEATFSASGQWERGGASGHSATSLKGSLVVKDSRRLLKSLDLPGDVVRNAPGKIELEANWKGAPQDFALKNLNGRLSADIGGGRFMQVEPGVVGRFMSLLSMQSLMKRLTLDFKDVFGRGFSFNSIKLNGTTTNGVFVTDDLVVDGSAASIAVSGSADLARQNLDAKLLVLPELHTEAPALALALANPLVGVGSFIAQFALKKPISYILATEYTVKGPWDHLSFEKTPAAPSAQNSSPDN</sequence>
<protein>
    <submittedName>
        <fullName evidence="3">TIGR02099 family protein</fullName>
    </submittedName>
</protein>
<dbReference type="PANTHER" id="PTHR38690:SF1">
    <property type="entry name" value="PROTEASE"/>
    <property type="match status" value="1"/>
</dbReference>
<feature type="domain" description="YhdP central" evidence="2">
    <location>
        <begin position="11"/>
        <end position="1313"/>
    </location>
</feature>
<keyword evidence="1" id="KW-0812">Transmembrane</keyword>
<evidence type="ECO:0000256" key="1">
    <source>
        <dbReference type="SAM" id="Phobius"/>
    </source>
</evidence>
<comment type="caution">
    <text evidence="3">The sequence shown here is derived from an EMBL/GenBank/DDBJ whole genome shotgun (WGS) entry which is preliminary data.</text>
</comment>
<dbReference type="NCBIfam" id="TIGR02099">
    <property type="entry name" value="YhdP family protein"/>
    <property type="match status" value="1"/>
</dbReference>
<dbReference type="Proteomes" id="UP001297600">
    <property type="component" value="Unassembled WGS sequence"/>
</dbReference>
<dbReference type="InterPro" id="IPR025263">
    <property type="entry name" value="YhdP_central"/>
</dbReference>
<dbReference type="Pfam" id="PF13116">
    <property type="entry name" value="YhdP"/>
    <property type="match status" value="1"/>
</dbReference>
<organism evidence="3 4">
    <name type="scientific">Mesosutterella porci</name>
    <dbReference type="NCBI Taxonomy" id="2915351"/>
    <lineage>
        <taxon>Bacteria</taxon>
        <taxon>Pseudomonadati</taxon>
        <taxon>Pseudomonadota</taxon>
        <taxon>Betaproteobacteria</taxon>
        <taxon>Burkholderiales</taxon>
        <taxon>Sutterellaceae</taxon>
        <taxon>Mesosutterella</taxon>
    </lineage>
</organism>
<evidence type="ECO:0000313" key="4">
    <source>
        <dbReference type="Proteomes" id="UP001297600"/>
    </source>
</evidence>
<keyword evidence="1" id="KW-1133">Transmembrane helix</keyword>
<feature type="transmembrane region" description="Helical" evidence="1">
    <location>
        <begin position="12"/>
        <end position="39"/>
    </location>
</feature>
<evidence type="ECO:0000259" key="2">
    <source>
        <dbReference type="Pfam" id="PF13116"/>
    </source>
</evidence>